<name>A0A383BXM1_9ZZZZ</name>
<accession>A0A383BXM1</accession>
<evidence type="ECO:0000313" key="1">
    <source>
        <dbReference type="EMBL" id="SVE24664.1"/>
    </source>
</evidence>
<sequence>MLGTSAANGAARIADAEELQVLD</sequence>
<reference evidence="1" key="1">
    <citation type="submission" date="2018-05" db="EMBL/GenBank/DDBJ databases">
        <authorList>
            <person name="Lanie J.A."/>
            <person name="Ng W.-L."/>
            <person name="Kazmierczak K.M."/>
            <person name="Andrzejewski T.M."/>
            <person name="Davidsen T.M."/>
            <person name="Wayne K.J."/>
            <person name="Tettelin H."/>
            <person name="Glass J.I."/>
            <person name="Rusch D."/>
            <person name="Podicherti R."/>
            <person name="Tsui H.-C.T."/>
            <person name="Winkler M.E."/>
        </authorList>
    </citation>
    <scope>NUCLEOTIDE SEQUENCE</scope>
</reference>
<dbReference type="AlphaFoldDB" id="A0A383BXM1"/>
<gene>
    <name evidence="1" type="ORF">METZ01_LOCUS477518</name>
</gene>
<organism evidence="1">
    <name type="scientific">marine metagenome</name>
    <dbReference type="NCBI Taxonomy" id="408172"/>
    <lineage>
        <taxon>unclassified sequences</taxon>
        <taxon>metagenomes</taxon>
        <taxon>ecological metagenomes</taxon>
    </lineage>
</organism>
<protein>
    <submittedName>
        <fullName evidence="1">Uncharacterized protein</fullName>
    </submittedName>
</protein>
<dbReference type="EMBL" id="UINC01204095">
    <property type="protein sequence ID" value="SVE24664.1"/>
    <property type="molecule type" value="Genomic_DNA"/>
</dbReference>
<proteinExistence type="predicted"/>